<evidence type="ECO:0000313" key="1">
    <source>
        <dbReference type="EMBL" id="MEV0712871.1"/>
    </source>
</evidence>
<comment type="caution">
    <text evidence="1">The sequence shown here is derived from an EMBL/GenBank/DDBJ whole genome shotgun (WGS) entry which is preliminary data.</text>
</comment>
<protein>
    <submittedName>
        <fullName evidence="1">Uncharacterized protein</fullName>
    </submittedName>
</protein>
<sequence length="249" mass="27382">MTTQPDWRFCVQCAVLYFDGHQDGNKGDCKGAPAGQRGHRPAGYNFVLPFNTAPTAHAQDKWRNCWKCQAMYFDGHTDGNKGRCPSGGGHEGHGDAPTTWNFVLPHNVAATPTTQDKWRNCWKCQAMYFDGSSDKGRCAAGEGHEGHGNEPATWNFVLPHPVSPKVIILTPNLAHVRIIGERFTPSGSVHFGIGYHDGISTHTREATATADFVTGRVETEFEMTSARWAWISTHATDKITGTAVDTRIE</sequence>
<accession>A0ABV3G5D1</accession>
<dbReference type="Proteomes" id="UP001551695">
    <property type="component" value="Unassembled WGS sequence"/>
</dbReference>
<proteinExistence type="predicted"/>
<gene>
    <name evidence="1" type="ORF">AB0I48_35490</name>
</gene>
<name>A0ABV3G5D1_9NOCA</name>
<organism evidence="1 2">
    <name type="scientific">Nocardia aurea</name>
    <dbReference type="NCBI Taxonomy" id="2144174"/>
    <lineage>
        <taxon>Bacteria</taxon>
        <taxon>Bacillati</taxon>
        <taxon>Actinomycetota</taxon>
        <taxon>Actinomycetes</taxon>
        <taxon>Mycobacteriales</taxon>
        <taxon>Nocardiaceae</taxon>
        <taxon>Nocardia</taxon>
    </lineage>
</organism>
<evidence type="ECO:0000313" key="2">
    <source>
        <dbReference type="Proteomes" id="UP001551695"/>
    </source>
</evidence>
<dbReference type="RefSeq" id="WP_357790260.1">
    <property type="nucleotide sequence ID" value="NZ_JBFAKC010000029.1"/>
</dbReference>
<keyword evidence="2" id="KW-1185">Reference proteome</keyword>
<reference evidence="1 2" key="1">
    <citation type="submission" date="2024-06" db="EMBL/GenBank/DDBJ databases">
        <title>The Natural Products Discovery Center: Release of the First 8490 Sequenced Strains for Exploring Actinobacteria Biosynthetic Diversity.</title>
        <authorList>
            <person name="Kalkreuter E."/>
            <person name="Kautsar S.A."/>
            <person name="Yang D."/>
            <person name="Bader C.D."/>
            <person name="Teijaro C.N."/>
            <person name="Fluegel L."/>
            <person name="Davis C.M."/>
            <person name="Simpson J.R."/>
            <person name="Lauterbach L."/>
            <person name="Steele A.D."/>
            <person name="Gui C."/>
            <person name="Meng S."/>
            <person name="Li G."/>
            <person name="Viehrig K."/>
            <person name="Ye F."/>
            <person name="Su P."/>
            <person name="Kiefer A.F."/>
            <person name="Nichols A."/>
            <person name="Cepeda A.J."/>
            <person name="Yan W."/>
            <person name="Fan B."/>
            <person name="Jiang Y."/>
            <person name="Adhikari A."/>
            <person name="Zheng C.-J."/>
            <person name="Schuster L."/>
            <person name="Cowan T.M."/>
            <person name="Smanski M.J."/>
            <person name="Chevrette M.G."/>
            <person name="De Carvalho L.P.S."/>
            <person name="Shen B."/>
        </authorList>
    </citation>
    <scope>NUCLEOTIDE SEQUENCE [LARGE SCALE GENOMIC DNA]</scope>
    <source>
        <strain evidence="1 2">NPDC050403</strain>
    </source>
</reference>
<dbReference type="EMBL" id="JBFAKC010000029">
    <property type="protein sequence ID" value="MEV0712871.1"/>
    <property type="molecule type" value="Genomic_DNA"/>
</dbReference>